<comment type="caution">
    <text evidence="6">Lacks conserved residue(s) required for the propagation of feature annotation.</text>
</comment>
<organism evidence="8 9">
    <name type="scientific">Candidatus Shapirobacteria bacterium CG03_land_8_20_14_0_80_35_14</name>
    <dbReference type="NCBI Taxonomy" id="1974878"/>
    <lineage>
        <taxon>Bacteria</taxon>
        <taxon>Candidatus Shapironibacteriota</taxon>
    </lineage>
</organism>
<sequence>MQHVAKSLMQNYDDKQQQTLVIIKPDGVQRNLIGEVIKRYEQCGLKLVALKMLIPTPELALAHYSTDPKWALKTGTKAIEAAKSRGEDLGTDNPIIYAKKVRSTLKSFLSSGPVVAMVWQGMGAVAVVRKITGGTEPLSSAPGTIRGDYTIDSYTAANADNRSVRNIIHSSGSIEEAKIEIKLWFKPEEILGYRIISEEIIYDVNLDGILE</sequence>
<dbReference type="PANTHER" id="PTHR11349">
    <property type="entry name" value="NUCLEOSIDE DIPHOSPHATE KINASE"/>
    <property type="match status" value="1"/>
</dbReference>
<evidence type="ECO:0000256" key="6">
    <source>
        <dbReference type="PROSITE-ProRule" id="PRU00706"/>
    </source>
</evidence>
<dbReference type="Proteomes" id="UP000229191">
    <property type="component" value="Unassembled WGS sequence"/>
</dbReference>
<keyword evidence="4 8" id="KW-0808">Transferase</keyword>
<dbReference type="InterPro" id="IPR036850">
    <property type="entry name" value="NDK-like_dom_sf"/>
</dbReference>
<accession>A0A2M7BNV5</accession>
<dbReference type="EMBL" id="PEVB01000083">
    <property type="protein sequence ID" value="PIV07152.1"/>
    <property type="molecule type" value="Genomic_DNA"/>
</dbReference>
<evidence type="ECO:0000256" key="3">
    <source>
        <dbReference type="ARBA" id="ARBA00012966"/>
    </source>
</evidence>
<dbReference type="SMART" id="SM00562">
    <property type="entry name" value="NDK"/>
    <property type="match status" value="1"/>
</dbReference>
<feature type="domain" description="Nucleoside diphosphate kinase-like" evidence="7">
    <location>
        <begin position="16"/>
        <end position="192"/>
    </location>
</feature>
<dbReference type="InterPro" id="IPR034907">
    <property type="entry name" value="NDK-like_dom"/>
</dbReference>
<dbReference type="Gene3D" id="3.30.70.141">
    <property type="entry name" value="Nucleoside diphosphate kinase-like domain"/>
    <property type="match status" value="1"/>
</dbReference>
<dbReference type="Pfam" id="PF00334">
    <property type="entry name" value="NDK"/>
    <property type="match status" value="2"/>
</dbReference>
<evidence type="ECO:0000256" key="1">
    <source>
        <dbReference type="ARBA" id="ARBA00001946"/>
    </source>
</evidence>
<dbReference type="AlphaFoldDB" id="A0A2M7BNV5"/>
<proteinExistence type="inferred from homology"/>
<evidence type="ECO:0000256" key="5">
    <source>
        <dbReference type="ARBA" id="ARBA00022777"/>
    </source>
</evidence>
<evidence type="ECO:0000259" key="7">
    <source>
        <dbReference type="SMART" id="SM00562"/>
    </source>
</evidence>
<comment type="cofactor">
    <cofactor evidence="1">
        <name>Mg(2+)</name>
        <dbReference type="ChEBI" id="CHEBI:18420"/>
    </cofactor>
</comment>
<keyword evidence="5 8" id="KW-0418">Kinase</keyword>
<dbReference type="PROSITE" id="PS51374">
    <property type="entry name" value="NDPK_LIKE"/>
    <property type="match status" value="1"/>
</dbReference>
<dbReference type="EC" id="2.7.4.6" evidence="3"/>
<dbReference type="GO" id="GO:0004550">
    <property type="term" value="F:nucleoside diphosphate kinase activity"/>
    <property type="evidence" value="ECO:0007669"/>
    <property type="project" value="UniProtKB-EC"/>
</dbReference>
<dbReference type="CDD" id="cd04413">
    <property type="entry name" value="NDPk_I"/>
    <property type="match status" value="1"/>
</dbReference>
<protein>
    <recommendedName>
        <fullName evidence="3">nucleoside-diphosphate kinase</fullName>
        <ecNumber evidence="3">2.7.4.6</ecNumber>
    </recommendedName>
</protein>
<evidence type="ECO:0000313" key="9">
    <source>
        <dbReference type="Proteomes" id="UP000229191"/>
    </source>
</evidence>
<evidence type="ECO:0000313" key="8">
    <source>
        <dbReference type="EMBL" id="PIV07152.1"/>
    </source>
</evidence>
<evidence type="ECO:0000256" key="4">
    <source>
        <dbReference type="ARBA" id="ARBA00022679"/>
    </source>
</evidence>
<name>A0A2M7BNV5_9BACT</name>
<comment type="caution">
    <text evidence="8">The sequence shown here is derived from an EMBL/GenBank/DDBJ whole genome shotgun (WGS) entry which is preliminary data.</text>
</comment>
<comment type="similarity">
    <text evidence="2 6">Belongs to the NDK family.</text>
</comment>
<gene>
    <name evidence="8" type="ORF">COS53_03055</name>
</gene>
<evidence type="ECO:0000256" key="2">
    <source>
        <dbReference type="ARBA" id="ARBA00008142"/>
    </source>
</evidence>
<dbReference type="SUPFAM" id="SSF54919">
    <property type="entry name" value="Nucleoside diphosphate kinase, NDK"/>
    <property type="match status" value="1"/>
</dbReference>
<reference evidence="9" key="1">
    <citation type="submission" date="2017-09" db="EMBL/GenBank/DDBJ databases">
        <title>Depth-based differentiation of microbial function through sediment-hosted aquifers and enrichment of novel symbionts in the deep terrestrial subsurface.</title>
        <authorList>
            <person name="Probst A.J."/>
            <person name="Ladd B."/>
            <person name="Jarett J.K."/>
            <person name="Geller-Mcgrath D.E."/>
            <person name="Sieber C.M.K."/>
            <person name="Emerson J.B."/>
            <person name="Anantharaman K."/>
            <person name="Thomas B.C."/>
            <person name="Malmstrom R."/>
            <person name="Stieglmeier M."/>
            <person name="Klingl A."/>
            <person name="Woyke T."/>
            <person name="Ryan C.M."/>
            <person name="Banfield J.F."/>
        </authorList>
    </citation>
    <scope>NUCLEOTIDE SEQUENCE [LARGE SCALE GENOMIC DNA]</scope>
</reference>